<keyword evidence="3" id="KW-1185">Reference proteome</keyword>
<protein>
    <submittedName>
        <fullName evidence="2">Spore germination protein GerPC</fullName>
    </submittedName>
</protein>
<organism evidence="2 3">
    <name type="scientific">Niallia hominis</name>
    <dbReference type="NCBI Taxonomy" id="3133173"/>
    <lineage>
        <taxon>Bacteria</taxon>
        <taxon>Bacillati</taxon>
        <taxon>Bacillota</taxon>
        <taxon>Bacilli</taxon>
        <taxon>Bacillales</taxon>
        <taxon>Bacillaceae</taxon>
        <taxon>Niallia</taxon>
    </lineage>
</organism>
<proteinExistence type="predicted"/>
<gene>
    <name evidence="2" type="primary">gerPC</name>
    <name evidence="2" type="ORF">WMO63_02335</name>
</gene>
<evidence type="ECO:0000256" key="1">
    <source>
        <dbReference type="SAM" id="Coils"/>
    </source>
</evidence>
<sequence length="211" mass="24806">MSYDFYQYSEKMSHYLQLLEKRIKDLEKQVATLTNEITTIKEKPSVHIERIDYSFDQLKVETLEGTLNIGLNPEDLSNIEELAINPNSPINQPHAPFYPPIDPKQMMNRSMDIEEEMNQYIQLELPDIIRKKQIELNMPEEESYISFIQEDIIKQMPTRIQYYLQQGSNRKQKEGKLTNEDIIQALKEEMENGVHLFLSHIPDNMKGSGKE</sequence>
<accession>A0ABV1EWK3</accession>
<name>A0ABV1EWK3_9BACI</name>
<dbReference type="EMBL" id="JBBMFN010000002">
    <property type="protein sequence ID" value="MEQ2464507.1"/>
    <property type="molecule type" value="Genomic_DNA"/>
</dbReference>
<dbReference type="Proteomes" id="UP001465426">
    <property type="component" value="Unassembled WGS sequence"/>
</dbReference>
<evidence type="ECO:0000313" key="3">
    <source>
        <dbReference type="Proteomes" id="UP001465426"/>
    </source>
</evidence>
<reference evidence="2 3" key="1">
    <citation type="submission" date="2024-03" db="EMBL/GenBank/DDBJ databases">
        <title>Human intestinal bacterial collection.</title>
        <authorList>
            <person name="Pauvert C."/>
            <person name="Hitch T.C.A."/>
            <person name="Clavel T."/>
        </authorList>
    </citation>
    <scope>NUCLEOTIDE SEQUENCE [LARGE SCALE GENOMIC DNA]</scope>
    <source>
        <strain evidence="2 3">CLA-SR-H024</strain>
    </source>
</reference>
<evidence type="ECO:0000313" key="2">
    <source>
        <dbReference type="EMBL" id="MEQ2464507.1"/>
    </source>
</evidence>
<keyword evidence="1" id="KW-0175">Coiled coil</keyword>
<dbReference type="InterPro" id="IPR019673">
    <property type="entry name" value="Spore_germination_GerPC"/>
</dbReference>
<feature type="coiled-coil region" evidence="1">
    <location>
        <begin position="9"/>
        <end position="43"/>
    </location>
</feature>
<dbReference type="Pfam" id="PF10737">
    <property type="entry name" value="GerPC"/>
    <property type="match status" value="1"/>
</dbReference>
<comment type="caution">
    <text evidence="2">The sequence shown here is derived from an EMBL/GenBank/DDBJ whole genome shotgun (WGS) entry which is preliminary data.</text>
</comment>
<dbReference type="RefSeq" id="WP_031536633.1">
    <property type="nucleotide sequence ID" value="NZ_JBBMFN010000002.1"/>
</dbReference>